<keyword evidence="1" id="KW-1133">Transmembrane helix</keyword>
<proteinExistence type="predicted"/>
<accession>A0A8J2JR96</accession>
<keyword evidence="1" id="KW-0472">Membrane</keyword>
<keyword evidence="3" id="KW-1185">Reference proteome</keyword>
<organism evidence="2 3">
    <name type="scientific">Allacma fusca</name>
    <dbReference type="NCBI Taxonomy" id="39272"/>
    <lineage>
        <taxon>Eukaryota</taxon>
        <taxon>Metazoa</taxon>
        <taxon>Ecdysozoa</taxon>
        <taxon>Arthropoda</taxon>
        <taxon>Hexapoda</taxon>
        <taxon>Collembola</taxon>
        <taxon>Symphypleona</taxon>
        <taxon>Sminthuridae</taxon>
        <taxon>Allacma</taxon>
    </lineage>
</organism>
<name>A0A8J2JR96_9HEXA</name>
<reference evidence="2" key="1">
    <citation type="submission" date="2021-06" db="EMBL/GenBank/DDBJ databases">
        <authorList>
            <person name="Hodson N. C."/>
            <person name="Mongue J. A."/>
            <person name="Jaron S. K."/>
        </authorList>
    </citation>
    <scope>NUCLEOTIDE SEQUENCE</scope>
</reference>
<dbReference type="AlphaFoldDB" id="A0A8J2JR96"/>
<evidence type="ECO:0000313" key="2">
    <source>
        <dbReference type="EMBL" id="CAG7684502.1"/>
    </source>
</evidence>
<sequence length="138" mass="15393">MTPVVDTTEITTMSYSSINGMFKNATESESVFDNETLDLTPQSGNDLSGTYELMVIIGASLSTVLIIILIIVAAILRKLNTFPAAVFTLTKKEVEEFYLGDRNYDVLDGNFQPEKLPYKEDLKIRMKELEIKDTVLGS</sequence>
<dbReference type="Proteomes" id="UP000708208">
    <property type="component" value="Unassembled WGS sequence"/>
</dbReference>
<protein>
    <submittedName>
        <fullName evidence="2">Uncharacterized protein</fullName>
    </submittedName>
</protein>
<evidence type="ECO:0000256" key="1">
    <source>
        <dbReference type="SAM" id="Phobius"/>
    </source>
</evidence>
<gene>
    <name evidence="2" type="ORF">AFUS01_LOCUS3079</name>
</gene>
<keyword evidence="1" id="KW-0812">Transmembrane</keyword>
<evidence type="ECO:0000313" key="3">
    <source>
        <dbReference type="Proteomes" id="UP000708208"/>
    </source>
</evidence>
<comment type="caution">
    <text evidence="2">The sequence shown here is derived from an EMBL/GenBank/DDBJ whole genome shotgun (WGS) entry which is preliminary data.</text>
</comment>
<feature type="transmembrane region" description="Helical" evidence="1">
    <location>
        <begin position="53"/>
        <end position="76"/>
    </location>
</feature>
<feature type="non-terminal residue" evidence="2">
    <location>
        <position position="1"/>
    </location>
</feature>
<dbReference type="EMBL" id="CAJVCH010018113">
    <property type="protein sequence ID" value="CAG7684502.1"/>
    <property type="molecule type" value="Genomic_DNA"/>
</dbReference>